<accession>A0A832MJH5</accession>
<comment type="caution">
    <text evidence="2">The sequence shown here is derived from an EMBL/GenBank/DDBJ whole genome shotgun (WGS) entry which is preliminary data.</text>
</comment>
<dbReference type="EMBL" id="DSQF01000012">
    <property type="protein sequence ID" value="HGZ42817.1"/>
    <property type="molecule type" value="Genomic_DNA"/>
</dbReference>
<sequence length="218" mass="24398">MSRRVSAAPIPPSAAPAAEDARDARALSPAENADLCAGCVRCCTYVSIEIDPPRSAWEYDQWIWVLHHRGLQIYLERPERWFLHVEGVCRQLNAAGRCDIHGRHPVLCRDYDPRTCERRYPLSDIRAWFREAADLEAWMQRERPAHWRRLVAWRRDAPQAPPVADALAARAPAGFVPVESLAVSAAGARRPAGRPGREALPRRSAASTRRASAGRRAG</sequence>
<name>A0A832MJH5_UNCEI</name>
<organism evidence="2">
    <name type="scientific">Eiseniibacteriota bacterium</name>
    <dbReference type="NCBI Taxonomy" id="2212470"/>
    <lineage>
        <taxon>Bacteria</taxon>
        <taxon>Candidatus Eiseniibacteriota</taxon>
    </lineage>
</organism>
<protein>
    <recommendedName>
        <fullName evidence="3">YkgJ family cysteine cluster protein</fullName>
    </recommendedName>
</protein>
<feature type="region of interest" description="Disordered" evidence="1">
    <location>
        <begin position="186"/>
        <end position="218"/>
    </location>
</feature>
<evidence type="ECO:0000256" key="1">
    <source>
        <dbReference type="SAM" id="MobiDB-lite"/>
    </source>
</evidence>
<feature type="compositionally biased region" description="Low complexity" evidence="1">
    <location>
        <begin position="202"/>
        <end position="218"/>
    </location>
</feature>
<reference evidence="2" key="1">
    <citation type="journal article" date="2020" name="mSystems">
        <title>Genome- and Community-Level Interaction Insights into Carbon Utilization and Element Cycling Functions of Hydrothermarchaeota in Hydrothermal Sediment.</title>
        <authorList>
            <person name="Zhou Z."/>
            <person name="Liu Y."/>
            <person name="Xu W."/>
            <person name="Pan J."/>
            <person name="Luo Z.H."/>
            <person name="Li M."/>
        </authorList>
    </citation>
    <scope>NUCLEOTIDE SEQUENCE [LARGE SCALE GENOMIC DNA]</scope>
    <source>
        <strain evidence="2">SpSt-381</strain>
    </source>
</reference>
<dbReference type="AlphaFoldDB" id="A0A832MJH5"/>
<gene>
    <name evidence="2" type="ORF">ENR23_05210</name>
</gene>
<evidence type="ECO:0000313" key="2">
    <source>
        <dbReference type="EMBL" id="HGZ42817.1"/>
    </source>
</evidence>
<proteinExistence type="predicted"/>
<evidence type="ECO:0008006" key="3">
    <source>
        <dbReference type="Google" id="ProtNLM"/>
    </source>
</evidence>